<dbReference type="Proteomes" id="UP000593572">
    <property type="component" value="Unassembled WGS sequence"/>
</dbReference>
<dbReference type="AlphaFoldDB" id="A0A7J8N0J1"/>
<feature type="non-terminal residue" evidence="1">
    <location>
        <position position="1"/>
    </location>
</feature>
<evidence type="ECO:0000313" key="2">
    <source>
        <dbReference type="Proteomes" id="UP000593572"/>
    </source>
</evidence>
<accession>A0A7J8N0J1</accession>
<proteinExistence type="predicted"/>
<name>A0A7J8N0J1_9ROSI</name>
<evidence type="ECO:0000313" key="1">
    <source>
        <dbReference type="EMBL" id="MBA0570498.1"/>
    </source>
</evidence>
<dbReference type="EMBL" id="JABEZX010000011">
    <property type="protein sequence ID" value="MBA0570498.1"/>
    <property type="molecule type" value="Genomic_DNA"/>
</dbReference>
<organism evidence="1 2">
    <name type="scientific">Gossypium lobatum</name>
    <dbReference type="NCBI Taxonomy" id="34289"/>
    <lineage>
        <taxon>Eukaryota</taxon>
        <taxon>Viridiplantae</taxon>
        <taxon>Streptophyta</taxon>
        <taxon>Embryophyta</taxon>
        <taxon>Tracheophyta</taxon>
        <taxon>Spermatophyta</taxon>
        <taxon>Magnoliopsida</taxon>
        <taxon>eudicotyledons</taxon>
        <taxon>Gunneridae</taxon>
        <taxon>Pentapetalae</taxon>
        <taxon>rosids</taxon>
        <taxon>malvids</taxon>
        <taxon>Malvales</taxon>
        <taxon>Malvaceae</taxon>
        <taxon>Malvoideae</taxon>
        <taxon>Gossypium</taxon>
    </lineage>
</organism>
<protein>
    <submittedName>
        <fullName evidence="1">Uncharacterized protein</fullName>
    </submittedName>
</protein>
<gene>
    <name evidence="1" type="ORF">Golob_004149</name>
</gene>
<sequence length="147" mass="16917">LISILTENKLNGDNFQEWKRNLLIVLNCEKHKFILDGLLKLSPKREISGDILTRLLDVICKVALARQSVITNLINSLQKPNTLVKEHMVKLMRFFEEVEENGAELEVNTHIEIVFKSLTNEFASFRATYNLGNKAFTLTQLMKELKS</sequence>
<keyword evidence="2" id="KW-1185">Reference proteome</keyword>
<comment type="caution">
    <text evidence="1">The sequence shown here is derived from an EMBL/GenBank/DDBJ whole genome shotgun (WGS) entry which is preliminary data.</text>
</comment>
<reference evidence="1 2" key="1">
    <citation type="journal article" date="2019" name="Genome Biol. Evol.">
        <title>Insights into the evolution of the New World diploid cottons (Gossypium, subgenus Houzingenia) based on genome sequencing.</title>
        <authorList>
            <person name="Grover C.E."/>
            <person name="Arick M.A. 2nd"/>
            <person name="Thrash A."/>
            <person name="Conover J.L."/>
            <person name="Sanders W.S."/>
            <person name="Peterson D.G."/>
            <person name="Frelichowski J.E."/>
            <person name="Scheffler J.A."/>
            <person name="Scheffler B.E."/>
            <person name="Wendel J.F."/>
        </authorList>
    </citation>
    <scope>NUCLEOTIDE SEQUENCE [LARGE SCALE GENOMIC DNA]</scope>
    <source>
        <strain evidence="1">157</strain>
        <tissue evidence="1">Leaf</tissue>
    </source>
</reference>